<dbReference type="Gene3D" id="3.30.1520.10">
    <property type="entry name" value="Phox-like domain"/>
    <property type="match status" value="1"/>
</dbReference>
<dbReference type="CDD" id="cd13277">
    <property type="entry name" value="PH_Bem3"/>
    <property type="match status" value="1"/>
</dbReference>
<comment type="caution">
    <text evidence="6">The sequence shown here is derived from an EMBL/GenBank/DDBJ whole genome shotgun (WGS) entry which is preliminary data.</text>
</comment>
<dbReference type="SUPFAM" id="SSF50729">
    <property type="entry name" value="PH domain-like"/>
    <property type="match status" value="1"/>
</dbReference>
<dbReference type="InterPro" id="IPR001849">
    <property type="entry name" value="PH_domain"/>
</dbReference>
<dbReference type="Pfam" id="PF00620">
    <property type="entry name" value="RhoGAP"/>
    <property type="match status" value="1"/>
</dbReference>
<protein>
    <recommendedName>
        <fullName evidence="8">RhoGAP-domain-containing protein</fullName>
    </recommendedName>
</protein>
<feature type="compositionally biased region" description="Acidic residues" evidence="2">
    <location>
        <begin position="962"/>
        <end position="974"/>
    </location>
</feature>
<organism evidence="6 7">
    <name type="scientific">Rhizopus stolonifer</name>
    <name type="common">Rhizopus nigricans</name>
    <dbReference type="NCBI Taxonomy" id="4846"/>
    <lineage>
        <taxon>Eukaryota</taxon>
        <taxon>Fungi</taxon>
        <taxon>Fungi incertae sedis</taxon>
        <taxon>Mucoromycota</taxon>
        <taxon>Mucoromycotina</taxon>
        <taxon>Mucoromycetes</taxon>
        <taxon>Mucorales</taxon>
        <taxon>Mucorineae</taxon>
        <taxon>Rhizopodaceae</taxon>
        <taxon>Rhizopus</taxon>
    </lineage>
</organism>
<dbReference type="SMART" id="SM00233">
    <property type="entry name" value="PH"/>
    <property type="match status" value="1"/>
</dbReference>
<dbReference type="InterPro" id="IPR036871">
    <property type="entry name" value="PX_dom_sf"/>
</dbReference>
<dbReference type="PROSITE" id="PS50238">
    <property type="entry name" value="RHOGAP"/>
    <property type="match status" value="1"/>
</dbReference>
<feature type="compositionally biased region" description="Polar residues" evidence="2">
    <location>
        <begin position="669"/>
        <end position="680"/>
    </location>
</feature>
<sequence length="982" mass="110508">MSSVILDQDESSHLRSQNDQLWKIVEKQRVMIQNLQKENARLSADRDSLSDKVSSLEKEITRKQRVTSLLISPQTLKEIAEADDSISTPSDTSPVELALSPMPPPRSPYRPLKEKSDPLAAEPEELLQGRSSPGSPAPGPIRKDSAPIVVLSSSESSSSLDKPRHHRESMLPPPRNIEHDPAFRAASPPTLSPNFGRNRAKRESALMNRTEVHHAIRNMSSPNLTTSYFETMEEEPKEEEEEEEDSAFMGNMANVHIKVIGSTIKPNDKGKEVVSFILSIGPQHDEFEEKWRVEKLYSDFLTLDSKLKTQKNNRSLITKMGKLPDKALFSNNAPSKVDQRKLALEQYLQHIVSLPLEDTSDICEFLSTDIVDTINHQESGQKEGYLTKRGKNFGGWKTRYFVLNGSSLDYYESKEGNQLGSIRLINAQIGRQMPGSTPASEDYNSIYRHAFLIVEQRKTGSSHFIRHILCASSDDDRDEWVHELLQNIQTEDDEKPKKKYTEKPRKLSKGEIRAISAQPLSQVKLDKVADQEKFNAIPSVQVQSDDALTIPGRLTPSISSESSDSLFTLNSDVPRASLDQPNRSLQTPRPVIARRSSMGNLISEQTIPFEQQQQQLQRAESPTIITCSADDSEGDKKARNKAHRMTFWGKKMFSSSSSDLHQLPKSPQPVDSDTKSLQGTSSGIRSFLSRSSNEQTDKQKGDSKVPKIVFGVPLDEAVRISRISEGYELPAVVYRCIEYLDAKNAVLEEGLYRLSGSNSTMKALREKFNQEGDVNLLTSKNEYDVHVVAGLLKMWLRELPTSVLTRESRMDFLHVIDLLDRKDRVNELGRLVSVLPLSNYTLLRALTAHLIRVVKHSDVNKMTMRNVSIVFSPTLGIPATIFNLFMSEFEYIFWTTENGDAAPRMIEDEEVAKPVAGLSRKTTLRLVREEHGRSNRNSVNYMDGAPNAIVDLEKNMDGPPVLDEDEDEVDDLTLDDSNYPQL</sequence>
<evidence type="ECO:0000259" key="4">
    <source>
        <dbReference type="PROSITE" id="PS50195"/>
    </source>
</evidence>
<gene>
    <name evidence="6" type="ORF">CU098_007868</name>
</gene>
<feature type="region of interest" description="Disordered" evidence="2">
    <location>
        <begin position="39"/>
        <end position="58"/>
    </location>
</feature>
<dbReference type="GO" id="GO:0007165">
    <property type="term" value="P:signal transduction"/>
    <property type="evidence" value="ECO:0007669"/>
    <property type="project" value="InterPro"/>
</dbReference>
<dbReference type="SUPFAM" id="SSF64268">
    <property type="entry name" value="PX domain"/>
    <property type="match status" value="1"/>
</dbReference>
<evidence type="ECO:0000256" key="2">
    <source>
        <dbReference type="SAM" id="MobiDB-lite"/>
    </source>
</evidence>
<accession>A0A367KK77</accession>
<dbReference type="AlphaFoldDB" id="A0A367KK77"/>
<dbReference type="GO" id="GO:0005096">
    <property type="term" value="F:GTPase activator activity"/>
    <property type="evidence" value="ECO:0007669"/>
    <property type="project" value="UniProtKB-KW"/>
</dbReference>
<dbReference type="PANTHER" id="PTHR23176">
    <property type="entry name" value="RHO/RAC/CDC GTPASE-ACTIVATING PROTEIN"/>
    <property type="match status" value="1"/>
</dbReference>
<keyword evidence="7" id="KW-1185">Reference proteome</keyword>
<dbReference type="InterPro" id="IPR000198">
    <property type="entry name" value="RhoGAP_dom"/>
</dbReference>
<evidence type="ECO:0000313" key="7">
    <source>
        <dbReference type="Proteomes" id="UP000253551"/>
    </source>
</evidence>
<feature type="region of interest" description="Disordered" evidence="2">
    <location>
        <begin position="954"/>
        <end position="982"/>
    </location>
</feature>
<feature type="domain" description="PH" evidence="3">
    <location>
        <begin position="379"/>
        <end position="489"/>
    </location>
</feature>
<proteinExistence type="predicted"/>
<feature type="domain" description="Rho-GAP" evidence="5">
    <location>
        <begin position="712"/>
        <end position="913"/>
    </location>
</feature>
<evidence type="ECO:0000259" key="3">
    <source>
        <dbReference type="PROSITE" id="PS50003"/>
    </source>
</evidence>
<evidence type="ECO:0000259" key="5">
    <source>
        <dbReference type="PROSITE" id="PS50238"/>
    </source>
</evidence>
<dbReference type="SUPFAM" id="SSF48350">
    <property type="entry name" value="GTPase activation domain, GAP"/>
    <property type="match status" value="1"/>
</dbReference>
<dbReference type="InterPro" id="IPR001683">
    <property type="entry name" value="PX_dom"/>
</dbReference>
<keyword evidence="1" id="KW-0343">GTPase activation</keyword>
<dbReference type="InterPro" id="IPR050729">
    <property type="entry name" value="Rho-GAP"/>
</dbReference>
<feature type="region of interest" description="Disordered" evidence="2">
    <location>
        <begin position="658"/>
        <end position="703"/>
    </location>
</feature>
<dbReference type="GO" id="GO:0005737">
    <property type="term" value="C:cytoplasm"/>
    <property type="evidence" value="ECO:0007669"/>
    <property type="project" value="TreeGrafter"/>
</dbReference>
<dbReference type="PANTHER" id="PTHR23176:SF129">
    <property type="entry name" value="RHO GTPASE ACTIVATING PROTEIN AT 16F, ISOFORM E-RELATED"/>
    <property type="match status" value="1"/>
</dbReference>
<dbReference type="Gene3D" id="1.10.555.10">
    <property type="entry name" value="Rho GTPase activation protein"/>
    <property type="match status" value="1"/>
</dbReference>
<dbReference type="GO" id="GO:0035091">
    <property type="term" value="F:phosphatidylinositol binding"/>
    <property type="evidence" value="ECO:0007669"/>
    <property type="project" value="InterPro"/>
</dbReference>
<evidence type="ECO:0000313" key="6">
    <source>
        <dbReference type="EMBL" id="RCI02541.1"/>
    </source>
</evidence>
<evidence type="ECO:0000256" key="1">
    <source>
        <dbReference type="ARBA" id="ARBA00022468"/>
    </source>
</evidence>
<dbReference type="Pfam" id="PF00787">
    <property type="entry name" value="PX"/>
    <property type="match status" value="1"/>
</dbReference>
<dbReference type="InterPro" id="IPR008936">
    <property type="entry name" value="Rho_GTPase_activation_prot"/>
</dbReference>
<dbReference type="PROSITE" id="PS50003">
    <property type="entry name" value="PH_DOMAIN"/>
    <property type="match status" value="1"/>
</dbReference>
<dbReference type="EMBL" id="PJQM01001352">
    <property type="protein sequence ID" value="RCI02541.1"/>
    <property type="molecule type" value="Genomic_DNA"/>
</dbReference>
<dbReference type="Proteomes" id="UP000253551">
    <property type="component" value="Unassembled WGS sequence"/>
</dbReference>
<feature type="region of interest" description="Disordered" evidence="2">
    <location>
        <begin position="151"/>
        <end position="197"/>
    </location>
</feature>
<dbReference type="PROSITE" id="PS50195">
    <property type="entry name" value="PX"/>
    <property type="match status" value="1"/>
</dbReference>
<dbReference type="STRING" id="4846.A0A367KK77"/>
<dbReference type="SMART" id="SM00312">
    <property type="entry name" value="PX"/>
    <property type="match status" value="1"/>
</dbReference>
<dbReference type="SMART" id="SM00324">
    <property type="entry name" value="RhoGAP"/>
    <property type="match status" value="1"/>
</dbReference>
<dbReference type="InterPro" id="IPR011993">
    <property type="entry name" value="PH-like_dom_sf"/>
</dbReference>
<feature type="region of interest" description="Disordered" evidence="2">
    <location>
        <begin position="125"/>
        <end position="144"/>
    </location>
</feature>
<dbReference type="OrthoDB" id="185175at2759"/>
<feature type="compositionally biased region" description="Low complexity" evidence="2">
    <location>
        <begin position="85"/>
        <end position="94"/>
    </location>
</feature>
<feature type="region of interest" description="Disordered" evidence="2">
    <location>
        <begin position="74"/>
        <end position="118"/>
    </location>
</feature>
<feature type="region of interest" description="Disordered" evidence="2">
    <location>
        <begin position="610"/>
        <end position="640"/>
    </location>
</feature>
<dbReference type="Pfam" id="PF00169">
    <property type="entry name" value="PH"/>
    <property type="match status" value="1"/>
</dbReference>
<dbReference type="CDD" id="cd06093">
    <property type="entry name" value="PX_domain"/>
    <property type="match status" value="1"/>
</dbReference>
<dbReference type="Gene3D" id="2.30.29.30">
    <property type="entry name" value="Pleckstrin-homology domain (PH domain)/Phosphotyrosine-binding domain (PTB)"/>
    <property type="match status" value="1"/>
</dbReference>
<feature type="compositionally biased region" description="Low complexity" evidence="2">
    <location>
        <begin position="681"/>
        <end position="692"/>
    </location>
</feature>
<feature type="domain" description="PX" evidence="4">
    <location>
        <begin position="254"/>
        <end position="373"/>
    </location>
</feature>
<evidence type="ECO:0008006" key="8">
    <source>
        <dbReference type="Google" id="ProtNLM"/>
    </source>
</evidence>
<reference evidence="6 7" key="1">
    <citation type="journal article" date="2018" name="G3 (Bethesda)">
        <title>Phylogenetic and Phylogenomic Definition of Rhizopus Species.</title>
        <authorList>
            <person name="Gryganskyi A.P."/>
            <person name="Golan J."/>
            <person name="Dolatabadi S."/>
            <person name="Mondo S."/>
            <person name="Robb S."/>
            <person name="Idnurm A."/>
            <person name="Muszewska A."/>
            <person name="Steczkiewicz K."/>
            <person name="Masonjones S."/>
            <person name="Liao H.L."/>
            <person name="Gajdeczka M.T."/>
            <person name="Anike F."/>
            <person name="Vuek A."/>
            <person name="Anishchenko I.M."/>
            <person name="Voigt K."/>
            <person name="de Hoog G.S."/>
            <person name="Smith M.E."/>
            <person name="Heitman J."/>
            <person name="Vilgalys R."/>
            <person name="Stajich J.E."/>
        </authorList>
    </citation>
    <scope>NUCLEOTIDE SEQUENCE [LARGE SCALE GENOMIC DNA]</scope>
    <source>
        <strain evidence="6 7">LSU 92-RS-03</strain>
    </source>
</reference>
<name>A0A367KK77_RHIST</name>